<feature type="compositionally biased region" description="Low complexity" evidence="1">
    <location>
        <begin position="487"/>
        <end position="510"/>
    </location>
</feature>
<dbReference type="EMBL" id="MU155157">
    <property type="protein sequence ID" value="KAF9483102.1"/>
    <property type="molecule type" value="Genomic_DNA"/>
</dbReference>
<gene>
    <name evidence="2" type="ORF">BDN70DRAFT_350261</name>
</gene>
<dbReference type="AlphaFoldDB" id="A0A9P5Z7N2"/>
<feature type="compositionally biased region" description="Low complexity" evidence="1">
    <location>
        <begin position="634"/>
        <end position="656"/>
    </location>
</feature>
<feature type="compositionally biased region" description="Basic and acidic residues" evidence="1">
    <location>
        <begin position="148"/>
        <end position="165"/>
    </location>
</feature>
<feature type="region of interest" description="Disordered" evidence="1">
    <location>
        <begin position="386"/>
        <end position="562"/>
    </location>
</feature>
<feature type="compositionally biased region" description="Polar residues" evidence="1">
    <location>
        <begin position="427"/>
        <end position="438"/>
    </location>
</feature>
<feature type="compositionally biased region" description="Low complexity" evidence="1">
    <location>
        <begin position="44"/>
        <end position="76"/>
    </location>
</feature>
<dbReference type="Proteomes" id="UP000807469">
    <property type="component" value="Unassembled WGS sequence"/>
</dbReference>
<feature type="compositionally biased region" description="Basic and acidic residues" evidence="1">
    <location>
        <begin position="406"/>
        <end position="425"/>
    </location>
</feature>
<feature type="compositionally biased region" description="Low complexity" evidence="1">
    <location>
        <begin position="137"/>
        <end position="147"/>
    </location>
</feature>
<feature type="compositionally biased region" description="Acidic residues" evidence="1">
    <location>
        <begin position="536"/>
        <end position="545"/>
    </location>
</feature>
<keyword evidence="3" id="KW-1185">Reference proteome</keyword>
<evidence type="ECO:0000313" key="2">
    <source>
        <dbReference type="EMBL" id="KAF9483102.1"/>
    </source>
</evidence>
<accession>A0A9P5Z7N2</accession>
<sequence length="765" mass="82014">MFVTASPSPPSAKQALTSVVEDENTRAASHTQSLGLLSPIPSFTSILSISPTSASSSPAPLTSSSASSLSSASSSLYHAPRTPRTPLRSATTPKGRPSPLFRLLQPFAKATPISNPTTPTSCRTPMALAQPIASQPSSPTVSTARSSSRSERLLRDTLIRDEIERNPMLAAPLADSYESSDVMSSPSPKGHRRRHSHVPASTFSSSVVSSSPERDEYTRGTFLFRTAMSNPRSPSPTPVLPAQPAYYGGDEEGSPSTRRQRQHHHHHNHSHSVSYQPSPHSHARARSPLGGNSPRGTSHSPSPLRRRPAPLPLEGEGGGTAPMPVPGTSGLRRDNTISSHISESPSSRPRSRQGRALAGDPLVMTPHEQVLRARLERVLSAGRVVEHGEKEKQRRRAGQRSMSRGNEVRDEEGGWPWHERGEREFSGSVTSSPLYSAPSNNSGSSSNQSQQQLEYAMSLSSRVPSTVRAMSHSRSRSKTDPIPPPGSSSLGQGSPAPSPRRSSTAPTPSRIPRRKQSVPPSLIPRTGTTPPLVQGEDAEGEDVEDGEMRLLTPPPTPPFTARMFSIPATPRQMTGADGYCPSPYKAAFSPMKPLPTRTSSKAGLQFGNPRRPRNAPIERPQSSGSDQEHEHESSSSSSSHNSQASYPASNSSSTYAHRLRSRSADIQGDIGDALHSPIARHREHLPQFNARKASARCRAIEGYVSFASVEGLGEPPADPMSPDDADMEHERGRTGVLGVAWGGWKRLLNVAGLEGHPVKDGGVVL</sequence>
<organism evidence="2 3">
    <name type="scientific">Pholiota conissans</name>
    <dbReference type="NCBI Taxonomy" id="109636"/>
    <lineage>
        <taxon>Eukaryota</taxon>
        <taxon>Fungi</taxon>
        <taxon>Dikarya</taxon>
        <taxon>Basidiomycota</taxon>
        <taxon>Agaricomycotina</taxon>
        <taxon>Agaricomycetes</taxon>
        <taxon>Agaricomycetidae</taxon>
        <taxon>Agaricales</taxon>
        <taxon>Agaricineae</taxon>
        <taxon>Strophariaceae</taxon>
        <taxon>Pholiota</taxon>
    </lineage>
</organism>
<reference evidence="2" key="1">
    <citation type="submission" date="2020-11" db="EMBL/GenBank/DDBJ databases">
        <authorList>
            <consortium name="DOE Joint Genome Institute"/>
            <person name="Ahrendt S."/>
            <person name="Riley R."/>
            <person name="Andreopoulos W."/>
            <person name="Labutti K."/>
            <person name="Pangilinan J."/>
            <person name="Ruiz-Duenas F.J."/>
            <person name="Barrasa J.M."/>
            <person name="Sanchez-Garcia M."/>
            <person name="Camarero S."/>
            <person name="Miyauchi S."/>
            <person name="Serrano A."/>
            <person name="Linde D."/>
            <person name="Babiker R."/>
            <person name="Drula E."/>
            <person name="Ayuso-Fernandez I."/>
            <person name="Pacheco R."/>
            <person name="Padilla G."/>
            <person name="Ferreira P."/>
            <person name="Barriuso J."/>
            <person name="Kellner H."/>
            <person name="Castanera R."/>
            <person name="Alfaro M."/>
            <person name="Ramirez L."/>
            <person name="Pisabarro A.G."/>
            <person name="Kuo A."/>
            <person name="Tritt A."/>
            <person name="Lipzen A."/>
            <person name="He G."/>
            <person name="Yan M."/>
            <person name="Ng V."/>
            <person name="Cullen D."/>
            <person name="Martin F."/>
            <person name="Rosso M.-N."/>
            <person name="Henrissat B."/>
            <person name="Hibbett D."/>
            <person name="Martinez A.T."/>
            <person name="Grigoriev I.V."/>
        </authorList>
    </citation>
    <scope>NUCLEOTIDE SEQUENCE</scope>
    <source>
        <strain evidence="2">CIRM-BRFM 674</strain>
    </source>
</reference>
<feature type="compositionally biased region" description="Low complexity" evidence="1">
    <location>
        <begin position="337"/>
        <end position="348"/>
    </location>
</feature>
<protein>
    <submittedName>
        <fullName evidence="2">Uncharacterized protein</fullName>
    </submittedName>
</protein>
<feature type="compositionally biased region" description="Low complexity" evidence="1">
    <location>
        <begin position="439"/>
        <end position="452"/>
    </location>
</feature>
<evidence type="ECO:0000256" key="1">
    <source>
        <dbReference type="SAM" id="MobiDB-lite"/>
    </source>
</evidence>
<comment type="caution">
    <text evidence="2">The sequence shown here is derived from an EMBL/GenBank/DDBJ whole genome shotgun (WGS) entry which is preliminary data.</text>
</comment>
<evidence type="ECO:0000313" key="3">
    <source>
        <dbReference type="Proteomes" id="UP000807469"/>
    </source>
</evidence>
<dbReference type="OrthoDB" id="3067719at2759"/>
<feature type="compositionally biased region" description="Polar residues" evidence="1">
    <location>
        <begin position="177"/>
        <end position="187"/>
    </location>
</feature>
<proteinExistence type="predicted"/>
<feature type="region of interest" description="Disordered" evidence="1">
    <location>
        <begin position="1"/>
        <end position="100"/>
    </location>
</feature>
<feature type="region of interest" description="Disordered" evidence="1">
    <location>
        <begin position="590"/>
        <end position="658"/>
    </location>
</feature>
<feature type="compositionally biased region" description="Polar residues" evidence="1">
    <location>
        <begin position="26"/>
        <end position="35"/>
    </location>
</feature>
<name>A0A9P5Z7N2_9AGAR</name>
<feature type="region of interest" description="Disordered" evidence="1">
    <location>
        <begin position="130"/>
        <end position="365"/>
    </location>
</feature>
<feature type="compositionally biased region" description="Basic residues" evidence="1">
    <location>
        <begin position="258"/>
        <end position="270"/>
    </location>
</feature>